<dbReference type="Pfam" id="PF21365">
    <property type="entry name" value="Glyco_hydro_31_3rd"/>
    <property type="match status" value="1"/>
</dbReference>
<dbReference type="EMBL" id="LTDF01000176">
    <property type="protein sequence ID" value="KXT40782.1"/>
    <property type="molecule type" value="Genomic_DNA"/>
</dbReference>
<dbReference type="AlphaFoldDB" id="A0A139KNK9"/>
<dbReference type="GO" id="GO:0090599">
    <property type="term" value="F:alpha-glucosidase activity"/>
    <property type="evidence" value="ECO:0007669"/>
    <property type="project" value="TreeGrafter"/>
</dbReference>
<evidence type="ECO:0000256" key="6">
    <source>
        <dbReference type="ARBA" id="ARBA00023295"/>
    </source>
</evidence>
<name>A0A139KNK9_9BACE</name>
<dbReference type="InterPro" id="IPR017853">
    <property type="entry name" value="GH"/>
</dbReference>
<keyword evidence="5" id="KW-0325">Glycoprotein</keyword>
<feature type="domain" description="Glycosyl hydrolase family 31 C-terminal" evidence="10">
    <location>
        <begin position="370"/>
        <end position="440"/>
    </location>
</feature>
<comment type="similarity">
    <text evidence="2 7">Belongs to the glycosyl hydrolase 31 family.</text>
</comment>
<dbReference type="Gene3D" id="2.60.40.1180">
    <property type="entry name" value="Golgi alpha-mannosidase II"/>
    <property type="match status" value="1"/>
</dbReference>
<gene>
    <name evidence="11" type="ORF">HMPREF2531_05080</name>
</gene>
<evidence type="ECO:0000313" key="12">
    <source>
        <dbReference type="Proteomes" id="UP000070319"/>
    </source>
</evidence>
<comment type="pathway">
    <text evidence="1">Glycan metabolism.</text>
</comment>
<dbReference type="SUPFAM" id="SSF51445">
    <property type="entry name" value="(Trans)glycosidases"/>
    <property type="match status" value="1"/>
</dbReference>
<evidence type="ECO:0000259" key="10">
    <source>
        <dbReference type="Pfam" id="PF21365"/>
    </source>
</evidence>
<evidence type="ECO:0000259" key="9">
    <source>
        <dbReference type="Pfam" id="PF01055"/>
    </source>
</evidence>
<dbReference type="Proteomes" id="UP000070319">
    <property type="component" value="Unassembled WGS sequence"/>
</dbReference>
<reference evidence="11 12" key="1">
    <citation type="submission" date="2016-02" db="EMBL/GenBank/DDBJ databases">
        <authorList>
            <person name="Wen L."/>
            <person name="He K."/>
            <person name="Yang H."/>
        </authorList>
    </citation>
    <scope>NUCLEOTIDE SEQUENCE [LARGE SCALE GENOMIC DNA]</scope>
    <source>
        <strain evidence="11 12">KLE1704</strain>
    </source>
</reference>
<keyword evidence="6 7" id="KW-0326">Glycosidase</keyword>
<organism evidence="11">
    <name type="scientific">Bacteroides intestinalis</name>
    <dbReference type="NCBI Taxonomy" id="329854"/>
    <lineage>
        <taxon>Bacteria</taxon>
        <taxon>Pseudomonadati</taxon>
        <taxon>Bacteroidota</taxon>
        <taxon>Bacteroidia</taxon>
        <taxon>Bacteroidales</taxon>
        <taxon>Bacteroidaceae</taxon>
        <taxon>Bacteroides</taxon>
    </lineage>
</organism>
<dbReference type="PANTHER" id="PTHR22762">
    <property type="entry name" value="ALPHA-GLUCOSIDASE"/>
    <property type="match status" value="1"/>
</dbReference>
<feature type="domain" description="Glycoside hydrolase family 31 TIM barrel" evidence="9">
    <location>
        <begin position="35"/>
        <end position="355"/>
    </location>
</feature>
<comment type="caution">
    <text evidence="11">The sequence shown here is derived from an EMBL/GenBank/DDBJ whole genome shotgun (WGS) entry which is preliminary data.</text>
</comment>
<evidence type="ECO:0000256" key="5">
    <source>
        <dbReference type="ARBA" id="ARBA00023180"/>
    </source>
</evidence>
<dbReference type="PATRIC" id="fig|329854.7.peg.5152"/>
<evidence type="ECO:0000256" key="4">
    <source>
        <dbReference type="ARBA" id="ARBA00022801"/>
    </source>
</evidence>
<dbReference type="Pfam" id="PF01055">
    <property type="entry name" value="Glyco_hydro_31_2nd"/>
    <property type="match status" value="1"/>
</dbReference>
<feature type="chain" id="PRO_5007486349" evidence="8">
    <location>
        <begin position="33"/>
        <end position="551"/>
    </location>
</feature>
<sequence length="551" mass="62772">MKVMHNNIKKQNNMKKILLLAISILIGVSIKAQNPPITPAWAFEHIAWEDSINTTEGAKALVEGYLQREIPVGAVIIDSPWSTTYNDFNWDTQRYSDPKEMIHYFKSKDVKVLLWLTGAVNIKCKDTRFQKSDTYDEVVSKGYGINKSEPHTWWKGEGVHIDFTNKEAVDWWYKQLDKVFIDGVYGWKVDQGEFWFGDILDTSIGQMSNELFRPYYYDAMYDYTVKKNPQGIIIARPYSHQGGYAASVEKMNMGWCGDFSGDWKGLKLQIQNIYQSAKRGYGSPGCEVAGFFMKRSNKEQFVRYAQFGCMTACMINGGENGAFSNHLPWWHGKDVEDIYRYCVVLHNELIPYLFSTVVDAHLHGGSLIKNTSYEEESHQVGDYLFTKAITSDDNHASFHLPSEGEWINFYDGKKYAPGSLIEEAYPLERFPLFVKAGAILPLNVTNGLTGLGDASMAGRRTVMIYPNGVTTRLLHLPCGDGIEYEDCLVTYDEQKGKLQVHSITSQKYTLILKNMPSVKKVKNSVSWKYDAAKQELRIDAEGKKLNIEVFL</sequence>
<dbReference type="GO" id="GO:0005975">
    <property type="term" value="P:carbohydrate metabolic process"/>
    <property type="evidence" value="ECO:0007669"/>
    <property type="project" value="InterPro"/>
</dbReference>
<protein>
    <submittedName>
        <fullName evidence="11">Glycosyl hydrolase, family 31</fullName>
    </submittedName>
</protein>
<dbReference type="InterPro" id="IPR000322">
    <property type="entry name" value="Glyco_hydro_31_TIM"/>
</dbReference>
<evidence type="ECO:0000256" key="7">
    <source>
        <dbReference type="RuleBase" id="RU361185"/>
    </source>
</evidence>
<evidence type="ECO:0000256" key="3">
    <source>
        <dbReference type="ARBA" id="ARBA00022729"/>
    </source>
</evidence>
<dbReference type="CDD" id="cd06597">
    <property type="entry name" value="GH31_transferase_CtsY"/>
    <property type="match status" value="1"/>
</dbReference>
<keyword evidence="4 7" id="KW-0378">Hydrolase</keyword>
<dbReference type="GO" id="GO:0006491">
    <property type="term" value="P:N-glycan processing"/>
    <property type="evidence" value="ECO:0007669"/>
    <property type="project" value="TreeGrafter"/>
</dbReference>
<dbReference type="InterPro" id="IPR048395">
    <property type="entry name" value="Glyco_hydro_31_C"/>
</dbReference>
<evidence type="ECO:0000313" key="11">
    <source>
        <dbReference type="EMBL" id="KXT40782.1"/>
    </source>
</evidence>
<dbReference type="InterPro" id="IPR013780">
    <property type="entry name" value="Glyco_hydro_b"/>
</dbReference>
<feature type="signal peptide" evidence="8">
    <location>
        <begin position="1"/>
        <end position="32"/>
    </location>
</feature>
<evidence type="ECO:0000256" key="1">
    <source>
        <dbReference type="ARBA" id="ARBA00004881"/>
    </source>
</evidence>
<evidence type="ECO:0000256" key="8">
    <source>
        <dbReference type="SAM" id="SignalP"/>
    </source>
</evidence>
<evidence type="ECO:0000256" key="2">
    <source>
        <dbReference type="ARBA" id="ARBA00007806"/>
    </source>
</evidence>
<accession>A0A139KNK9</accession>
<proteinExistence type="inferred from homology"/>
<keyword evidence="3 8" id="KW-0732">Signal</keyword>
<dbReference type="SUPFAM" id="SSF51011">
    <property type="entry name" value="Glycosyl hydrolase domain"/>
    <property type="match status" value="1"/>
</dbReference>
<dbReference type="Gene3D" id="3.20.20.80">
    <property type="entry name" value="Glycosidases"/>
    <property type="match status" value="1"/>
</dbReference>
<dbReference type="PANTHER" id="PTHR22762:SF54">
    <property type="entry name" value="BCDNA.GH04962"/>
    <property type="match status" value="1"/>
</dbReference>